<keyword evidence="2" id="KW-0614">Plasmid</keyword>
<evidence type="ECO:0000256" key="1">
    <source>
        <dbReference type="SAM" id="MobiDB-lite"/>
    </source>
</evidence>
<protein>
    <submittedName>
        <fullName evidence="2">Tetratricopeptide repeat protein</fullName>
    </submittedName>
</protein>
<dbReference type="Proteomes" id="UP000830401">
    <property type="component" value="Plasmid unnamed5"/>
</dbReference>
<sequence>MKSPLLPETPFSHLPQPARAADGLPTEPLLAAQAPPAPRGSVLFPEAGAVNGCISPHQPQAIAALRKQMQALIAQARFAQALPYGQILLDLCQRQGVGPQKHLELLREVGTLYQELGHYRQALACSLKALAQQERIEPAREVDLVHARYELGIAYRFAGHHKLALPLLEQLCRYWQQRVEGPSAGRRRTGWRRAIRK</sequence>
<dbReference type="Gene3D" id="1.25.40.10">
    <property type="entry name" value="Tetratricopeptide repeat domain"/>
    <property type="match status" value="1"/>
</dbReference>
<proteinExistence type="predicted"/>
<evidence type="ECO:0000313" key="2">
    <source>
        <dbReference type="EMBL" id="UOQ69551.1"/>
    </source>
</evidence>
<geneLocation type="plasmid" evidence="2 3">
    <name>unnamed5</name>
</geneLocation>
<gene>
    <name evidence="2" type="ORF">MUN86_28335</name>
</gene>
<dbReference type="SUPFAM" id="SSF48452">
    <property type="entry name" value="TPR-like"/>
    <property type="match status" value="1"/>
</dbReference>
<dbReference type="InterPro" id="IPR011990">
    <property type="entry name" value="TPR-like_helical_dom_sf"/>
</dbReference>
<accession>A0ABY4GFE7</accession>
<dbReference type="Pfam" id="PF13424">
    <property type="entry name" value="TPR_12"/>
    <property type="match status" value="1"/>
</dbReference>
<feature type="region of interest" description="Disordered" evidence="1">
    <location>
        <begin position="1"/>
        <end position="22"/>
    </location>
</feature>
<reference evidence="2" key="1">
    <citation type="submission" date="2022-04" db="EMBL/GenBank/DDBJ databases">
        <title>Hymenobacter sp. isolated from the air.</title>
        <authorList>
            <person name="Won M."/>
            <person name="Lee C.-M."/>
            <person name="Woen H.-Y."/>
            <person name="Kwon S.-W."/>
        </authorList>
    </citation>
    <scope>NUCLEOTIDE SEQUENCE</scope>
    <source>
        <strain evidence="2">5420S-77</strain>
        <plasmid evidence="2">unnamed5</plasmid>
    </source>
</reference>
<dbReference type="EMBL" id="CP095066">
    <property type="protein sequence ID" value="UOQ69551.1"/>
    <property type="molecule type" value="Genomic_DNA"/>
</dbReference>
<name>A0ABY4GFE7_9BACT</name>
<keyword evidence="3" id="KW-1185">Reference proteome</keyword>
<evidence type="ECO:0000313" key="3">
    <source>
        <dbReference type="Proteomes" id="UP000830401"/>
    </source>
</evidence>
<organism evidence="2 3">
    <name type="scientific">Hymenobacter volaticus</name>
    <dbReference type="NCBI Taxonomy" id="2932254"/>
    <lineage>
        <taxon>Bacteria</taxon>
        <taxon>Pseudomonadati</taxon>
        <taxon>Bacteroidota</taxon>
        <taxon>Cytophagia</taxon>
        <taxon>Cytophagales</taxon>
        <taxon>Hymenobacteraceae</taxon>
        <taxon>Hymenobacter</taxon>
    </lineage>
</organism>
<dbReference type="RefSeq" id="WP_245127386.1">
    <property type="nucleotide sequence ID" value="NZ_CP095066.1"/>
</dbReference>